<dbReference type="Proteomes" id="UP000054272">
    <property type="component" value="Unassembled WGS sequence"/>
</dbReference>
<feature type="domain" description="AMP-binding enzyme C-terminal" evidence="3">
    <location>
        <begin position="526"/>
        <end position="606"/>
    </location>
</feature>
<organism evidence="4 5">
    <name type="scientific">Cryptococcus gattii EJB2</name>
    <dbReference type="NCBI Taxonomy" id="1296103"/>
    <lineage>
        <taxon>Eukaryota</taxon>
        <taxon>Fungi</taxon>
        <taxon>Dikarya</taxon>
        <taxon>Basidiomycota</taxon>
        <taxon>Agaricomycotina</taxon>
        <taxon>Tremellomycetes</taxon>
        <taxon>Tremellales</taxon>
        <taxon>Cryptococcaceae</taxon>
        <taxon>Cryptococcus</taxon>
        <taxon>Cryptococcus gattii species complex</taxon>
    </lineage>
</organism>
<sequence length="635" mass="69381">MKRSRARKNPSGVPGSLYPESQLLTHATFLLTLGDRILTGPGSPMETEEKVIFGRRLTVWKHLPSTFRDFLIFNLQKYSQRGFISSPLPLREPFKSSETLTGKVNPREHLTFGDVLDRSLKLAAWMRSRGVRVGDRVVIGGKNCTGWIVSFIAAHLIGAVTVCLNCWVPREQMVYSIKMVEPSLVLLDEERAEILGPFTHVKETGLPPMFCWAESGHLPSVVEIYSTPNNQGTKEILDGIGLDGLGPESDAVIFYSSGTSGYPKAVLSTQRMALSNAISGMVATARALLRAGLPLPQPPKPTDPQRVVLLSIPLFHVTGCLSWLLRAITNGSKFVTSVKWDVKEAVRLIVEEGVHTVGGVPAVASQILQSPDLPDNIALDSIFYGGAPPSKHMASEVRKRWPKAAVVQGYGLTETNAVACAVSGADYLLRPDSTGPPVPICEIRIVDPDTRKPLPTGQQGLILIKGAQVMKCYYGNEEATRQAIDREGWFDTGDAGYLDEEGFLFIKDRLKDLIIRGGENIASMDVENALTSHPHIDEVAAIALPHPILGEVVGAAVTLRESAKARGVKVTEESILGHVRSKLPKHAVPVMVMIWEEALPKNVNGKTMKKEIKNVAVQEWERRQGMNSGRAKGKL</sequence>
<dbReference type="Pfam" id="PF00501">
    <property type="entry name" value="AMP-binding"/>
    <property type="match status" value="1"/>
</dbReference>
<dbReference type="PANTHER" id="PTHR24096">
    <property type="entry name" value="LONG-CHAIN-FATTY-ACID--COA LIGASE"/>
    <property type="match status" value="1"/>
</dbReference>
<feature type="transmembrane region" description="Helical" evidence="1">
    <location>
        <begin position="147"/>
        <end position="168"/>
    </location>
</feature>
<feature type="domain" description="AMP-dependent synthetase/ligase" evidence="2">
    <location>
        <begin position="106"/>
        <end position="474"/>
    </location>
</feature>
<evidence type="ECO:0000259" key="2">
    <source>
        <dbReference type="Pfam" id="PF00501"/>
    </source>
</evidence>
<evidence type="ECO:0000313" key="5">
    <source>
        <dbReference type="Proteomes" id="UP000054272"/>
    </source>
</evidence>
<dbReference type="PANTHER" id="PTHR24096:SF393">
    <property type="entry name" value="LIGASE, PUTATIVE-RELATED"/>
    <property type="match status" value="1"/>
</dbReference>
<reference evidence="4 5" key="1">
    <citation type="submission" date="2015-01" db="EMBL/GenBank/DDBJ databases">
        <title>The Genome Sequence of Cryptococcus gattii EJB2.</title>
        <authorList>
            <consortium name="The Broad Institute Genomics Platform"/>
            <person name="Cuomo C."/>
            <person name="Litvintseva A."/>
            <person name="Chen Y."/>
            <person name="Heitman J."/>
            <person name="Sun S."/>
            <person name="Springer D."/>
            <person name="Dromer F."/>
            <person name="Young S."/>
            <person name="Zeng Q."/>
            <person name="Gargeya S."/>
            <person name="Abouelleil A."/>
            <person name="Alvarado L."/>
            <person name="Chapman S.B."/>
            <person name="Gainer-Dewar J."/>
            <person name="Goldberg J."/>
            <person name="Griggs A."/>
            <person name="Gujja S."/>
            <person name="Hansen M."/>
            <person name="Howarth C."/>
            <person name="Imamovic A."/>
            <person name="Larimer J."/>
            <person name="Murphy C."/>
            <person name="Naylor J."/>
            <person name="Pearson M."/>
            <person name="Priest M."/>
            <person name="Roberts A."/>
            <person name="Saif S."/>
            <person name="Shea T."/>
            <person name="Sykes S."/>
            <person name="Wortman J."/>
            <person name="Nusbaum C."/>
            <person name="Birren B."/>
        </authorList>
    </citation>
    <scope>NUCLEOTIDE SEQUENCE [LARGE SCALE GENOMIC DNA]</scope>
    <source>
        <strain evidence="4 5">EJB2</strain>
    </source>
</reference>
<dbReference type="Pfam" id="PF13193">
    <property type="entry name" value="AMP-binding_C"/>
    <property type="match status" value="1"/>
</dbReference>
<gene>
    <name evidence="4" type="ORF">I306_04347</name>
</gene>
<dbReference type="InterPro" id="IPR045851">
    <property type="entry name" value="AMP-bd_C_sf"/>
</dbReference>
<dbReference type="GO" id="GO:0016874">
    <property type="term" value="F:ligase activity"/>
    <property type="evidence" value="ECO:0007669"/>
    <property type="project" value="UniProtKB-KW"/>
</dbReference>
<evidence type="ECO:0000256" key="1">
    <source>
        <dbReference type="SAM" id="Phobius"/>
    </source>
</evidence>
<keyword evidence="1" id="KW-0472">Membrane</keyword>
<proteinExistence type="predicted"/>
<evidence type="ECO:0000313" key="4">
    <source>
        <dbReference type="EMBL" id="KIR78652.1"/>
    </source>
</evidence>
<accession>A0ABR5BSM2</accession>
<dbReference type="Gene3D" id="3.40.50.12780">
    <property type="entry name" value="N-terminal domain of ligase-like"/>
    <property type="match status" value="1"/>
</dbReference>
<dbReference type="InterPro" id="IPR000873">
    <property type="entry name" value="AMP-dep_synth/lig_dom"/>
</dbReference>
<keyword evidence="4" id="KW-0436">Ligase</keyword>
<evidence type="ECO:0000259" key="3">
    <source>
        <dbReference type="Pfam" id="PF13193"/>
    </source>
</evidence>
<protein>
    <submittedName>
        <fullName evidence="4">Long-chain fatty acid CoA ligase</fullName>
    </submittedName>
</protein>
<dbReference type="SUPFAM" id="SSF56801">
    <property type="entry name" value="Acetyl-CoA synthetase-like"/>
    <property type="match status" value="1"/>
</dbReference>
<name>A0ABR5BSM2_9TREE</name>
<dbReference type="InterPro" id="IPR042099">
    <property type="entry name" value="ANL_N_sf"/>
</dbReference>
<dbReference type="Gene3D" id="3.30.300.30">
    <property type="match status" value="1"/>
</dbReference>
<dbReference type="PROSITE" id="PS00455">
    <property type="entry name" value="AMP_BINDING"/>
    <property type="match status" value="1"/>
</dbReference>
<keyword evidence="5" id="KW-1185">Reference proteome</keyword>
<keyword evidence="1" id="KW-1133">Transmembrane helix</keyword>
<dbReference type="InterPro" id="IPR025110">
    <property type="entry name" value="AMP-bd_C"/>
</dbReference>
<dbReference type="EMBL" id="KN848710">
    <property type="protein sequence ID" value="KIR78652.1"/>
    <property type="molecule type" value="Genomic_DNA"/>
</dbReference>
<keyword evidence="1" id="KW-0812">Transmembrane</keyword>
<dbReference type="InterPro" id="IPR020845">
    <property type="entry name" value="AMP-binding_CS"/>
</dbReference>